<protein>
    <submittedName>
        <fullName evidence="2">CZB domain-containing protein</fullName>
    </submittedName>
</protein>
<organism evidence="2 3">
    <name type="scientific">Rhodanobacter aciditrophus</name>
    <dbReference type="NCBI Taxonomy" id="1623218"/>
    <lineage>
        <taxon>Bacteria</taxon>
        <taxon>Pseudomonadati</taxon>
        <taxon>Pseudomonadota</taxon>
        <taxon>Gammaproteobacteria</taxon>
        <taxon>Lysobacterales</taxon>
        <taxon>Rhodanobacteraceae</taxon>
        <taxon>Rhodanobacter</taxon>
    </lineage>
</organism>
<gene>
    <name evidence="2" type="ORF">ACFQ45_00705</name>
</gene>
<sequence length="125" mass="14182">MQNVIKLAATQAFLDTVKLDHSVWKNQVYTKIDKQDFAEEVNAHTECRLGKWYYQGYGQKHFQQSRNFKAIEAPHKLVHDSGRAAVQAAMAGQGKVMLQHLEKMEGASLQVVQNIEALLEEIKEG</sequence>
<dbReference type="InterPro" id="IPR025991">
    <property type="entry name" value="Chemoreceptor_zinc-bind_dom"/>
</dbReference>
<comment type="caution">
    <text evidence="2">The sequence shown here is derived from an EMBL/GenBank/DDBJ whole genome shotgun (WGS) entry which is preliminary data.</text>
</comment>
<dbReference type="Proteomes" id="UP001597059">
    <property type="component" value="Unassembled WGS sequence"/>
</dbReference>
<evidence type="ECO:0000313" key="2">
    <source>
        <dbReference type="EMBL" id="MFD1381867.1"/>
    </source>
</evidence>
<reference evidence="3" key="1">
    <citation type="journal article" date="2019" name="Int. J. Syst. Evol. Microbiol.">
        <title>The Global Catalogue of Microorganisms (GCM) 10K type strain sequencing project: providing services to taxonomists for standard genome sequencing and annotation.</title>
        <authorList>
            <consortium name="The Broad Institute Genomics Platform"/>
            <consortium name="The Broad Institute Genome Sequencing Center for Infectious Disease"/>
            <person name="Wu L."/>
            <person name="Ma J."/>
        </authorList>
    </citation>
    <scope>NUCLEOTIDE SEQUENCE [LARGE SCALE GENOMIC DNA]</scope>
    <source>
        <strain evidence="3">JCM 30774</strain>
    </source>
</reference>
<keyword evidence="3" id="KW-1185">Reference proteome</keyword>
<dbReference type="Gene3D" id="1.20.120.30">
    <property type="entry name" value="Aspartate receptor, ligand-binding domain"/>
    <property type="match status" value="1"/>
</dbReference>
<evidence type="ECO:0000313" key="3">
    <source>
        <dbReference type="Proteomes" id="UP001597059"/>
    </source>
</evidence>
<dbReference type="EMBL" id="JBHTMN010000002">
    <property type="protein sequence ID" value="MFD1381867.1"/>
    <property type="molecule type" value="Genomic_DNA"/>
</dbReference>
<proteinExistence type="predicted"/>
<accession>A0ABW4AW38</accession>
<name>A0ABW4AW38_9GAMM</name>
<feature type="domain" description="Chemoreceptor zinc-binding" evidence="1">
    <location>
        <begin position="21"/>
        <end position="86"/>
    </location>
</feature>
<dbReference type="RefSeq" id="WP_377364317.1">
    <property type="nucleotide sequence ID" value="NZ_JBHTMN010000002.1"/>
</dbReference>
<evidence type="ECO:0000259" key="1">
    <source>
        <dbReference type="Pfam" id="PF13682"/>
    </source>
</evidence>
<dbReference type="Pfam" id="PF13682">
    <property type="entry name" value="CZB"/>
    <property type="match status" value="1"/>
</dbReference>